<dbReference type="AlphaFoldDB" id="A0A2P5ETP8"/>
<sequence>MTLGNLKLLGYTRTCHEKPDMSEELSTSPELLAMVNPPTLVGGIRENFDYNRGSNGAKFF</sequence>
<protein>
    <submittedName>
        <fullName evidence="1">Uncharacterized protein</fullName>
    </submittedName>
</protein>
<dbReference type="Proteomes" id="UP000237000">
    <property type="component" value="Unassembled WGS sequence"/>
</dbReference>
<gene>
    <name evidence="1" type="ORF">TorRG33x02_153140</name>
</gene>
<dbReference type="InParanoid" id="A0A2P5ETP8"/>
<keyword evidence="2" id="KW-1185">Reference proteome</keyword>
<comment type="caution">
    <text evidence="1">The sequence shown here is derived from an EMBL/GenBank/DDBJ whole genome shotgun (WGS) entry which is preliminary data.</text>
</comment>
<accession>A0A2P5ETP8</accession>
<reference evidence="2" key="1">
    <citation type="submission" date="2016-06" db="EMBL/GenBank/DDBJ databases">
        <title>Parallel loss of symbiosis genes in relatives of nitrogen-fixing non-legume Parasponia.</title>
        <authorList>
            <person name="Van Velzen R."/>
            <person name="Holmer R."/>
            <person name="Bu F."/>
            <person name="Rutten L."/>
            <person name="Van Zeijl A."/>
            <person name="Liu W."/>
            <person name="Santuari L."/>
            <person name="Cao Q."/>
            <person name="Sharma T."/>
            <person name="Shen D."/>
            <person name="Roswanjaya Y."/>
            <person name="Wardhani T."/>
            <person name="Kalhor M.S."/>
            <person name="Jansen J."/>
            <person name="Van den Hoogen J."/>
            <person name="Gungor B."/>
            <person name="Hartog M."/>
            <person name="Hontelez J."/>
            <person name="Verver J."/>
            <person name="Yang W.-C."/>
            <person name="Schijlen E."/>
            <person name="Repin R."/>
            <person name="Schilthuizen M."/>
            <person name="Schranz E."/>
            <person name="Heidstra R."/>
            <person name="Miyata K."/>
            <person name="Fedorova E."/>
            <person name="Kohlen W."/>
            <person name="Bisseling T."/>
            <person name="Smit S."/>
            <person name="Geurts R."/>
        </authorList>
    </citation>
    <scope>NUCLEOTIDE SEQUENCE [LARGE SCALE GENOMIC DNA]</scope>
    <source>
        <strain evidence="2">cv. RG33-2</strain>
    </source>
</reference>
<dbReference type="EMBL" id="JXTC01000100">
    <property type="protein sequence ID" value="PON88931.1"/>
    <property type="molecule type" value="Genomic_DNA"/>
</dbReference>
<organism evidence="1 2">
    <name type="scientific">Trema orientale</name>
    <name type="common">Charcoal tree</name>
    <name type="synonym">Celtis orientalis</name>
    <dbReference type="NCBI Taxonomy" id="63057"/>
    <lineage>
        <taxon>Eukaryota</taxon>
        <taxon>Viridiplantae</taxon>
        <taxon>Streptophyta</taxon>
        <taxon>Embryophyta</taxon>
        <taxon>Tracheophyta</taxon>
        <taxon>Spermatophyta</taxon>
        <taxon>Magnoliopsida</taxon>
        <taxon>eudicotyledons</taxon>
        <taxon>Gunneridae</taxon>
        <taxon>Pentapetalae</taxon>
        <taxon>rosids</taxon>
        <taxon>fabids</taxon>
        <taxon>Rosales</taxon>
        <taxon>Cannabaceae</taxon>
        <taxon>Trema</taxon>
    </lineage>
</organism>
<evidence type="ECO:0000313" key="2">
    <source>
        <dbReference type="Proteomes" id="UP000237000"/>
    </source>
</evidence>
<name>A0A2P5ETP8_TREOI</name>
<evidence type="ECO:0000313" key="1">
    <source>
        <dbReference type="EMBL" id="PON88931.1"/>
    </source>
</evidence>
<proteinExistence type="predicted"/>